<dbReference type="SUPFAM" id="SSF54637">
    <property type="entry name" value="Thioesterase/thiol ester dehydrase-isomerase"/>
    <property type="match status" value="1"/>
</dbReference>
<dbReference type="Proteomes" id="UP001501671">
    <property type="component" value="Unassembled WGS sequence"/>
</dbReference>
<dbReference type="InterPro" id="IPR002539">
    <property type="entry name" value="MaoC-like_dom"/>
</dbReference>
<sequence>MTTGKISRTIPQTQEMFDDYGRLNGDNDILHYDDAFAKARGFRGTLGHGLMYTGYVCDLAARKYGPEWLSRGRLTVKYVRGVCPGDRLEVSLDEDGTVQCESQYEVTLVGRATLAG</sequence>
<accession>A0ABP8GCB9</accession>
<gene>
    <name evidence="2" type="ORF">GCM10023144_00940</name>
</gene>
<evidence type="ECO:0000313" key="2">
    <source>
        <dbReference type="EMBL" id="GAA4321594.1"/>
    </source>
</evidence>
<organism evidence="2 3">
    <name type="scientific">Pigmentiphaga soli</name>
    <dbReference type="NCBI Taxonomy" id="1007095"/>
    <lineage>
        <taxon>Bacteria</taxon>
        <taxon>Pseudomonadati</taxon>
        <taxon>Pseudomonadota</taxon>
        <taxon>Betaproteobacteria</taxon>
        <taxon>Burkholderiales</taxon>
        <taxon>Alcaligenaceae</taxon>
        <taxon>Pigmentiphaga</taxon>
    </lineage>
</organism>
<dbReference type="InterPro" id="IPR029069">
    <property type="entry name" value="HotDog_dom_sf"/>
</dbReference>
<feature type="domain" description="MaoC-like" evidence="1">
    <location>
        <begin position="7"/>
        <end position="103"/>
    </location>
</feature>
<dbReference type="Gene3D" id="3.10.129.10">
    <property type="entry name" value="Hotdog Thioesterase"/>
    <property type="match status" value="1"/>
</dbReference>
<proteinExistence type="predicted"/>
<keyword evidence="3" id="KW-1185">Reference proteome</keyword>
<comment type="caution">
    <text evidence="2">The sequence shown here is derived from an EMBL/GenBank/DDBJ whole genome shotgun (WGS) entry which is preliminary data.</text>
</comment>
<dbReference type="CDD" id="cd03441">
    <property type="entry name" value="R_hydratase_like"/>
    <property type="match status" value="1"/>
</dbReference>
<reference evidence="3" key="1">
    <citation type="journal article" date="2019" name="Int. J. Syst. Evol. Microbiol.">
        <title>The Global Catalogue of Microorganisms (GCM) 10K type strain sequencing project: providing services to taxonomists for standard genome sequencing and annotation.</title>
        <authorList>
            <consortium name="The Broad Institute Genomics Platform"/>
            <consortium name="The Broad Institute Genome Sequencing Center for Infectious Disease"/>
            <person name="Wu L."/>
            <person name="Ma J."/>
        </authorList>
    </citation>
    <scope>NUCLEOTIDE SEQUENCE [LARGE SCALE GENOMIC DNA]</scope>
    <source>
        <strain evidence="3">JCM 17666</strain>
    </source>
</reference>
<evidence type="ECO:0000313" key="3">
    <source>
        <dbReference type="Proteomes" id="UP001501671"/>
    </source>
</evidence>
<protein>
    <submittedName>
        <fullName evidence="2">MaoC family dehydratase</fullName>
    </submittedName>
</protein>
<dbReference type="EMBL" id="BAABFO010000001">
    <property type="protein sequence ID" value="GAA4321594.1"/>
    <property type="molecule type" value="Genomic_DNA"/>
</dbReference>
<evidence type="ECO:0000259" key="1">
    <source>
        <dbReference type="Pfam" id="PF01575"/>
    </source>
</evidence>
<name>A0ABP8GCB9_9BURK</name>
<dbReference type="RefSeq" id="WP_345245203.1">
    <property type="nucleotide sequence ID" value="NZ_BAABFO010000001.1"/>
</dbReference>
<dbReference type="Pfam" id="PF01575">
    <property type="entry name" value="MaoC_dehydratas"/>
    <property type="match status" value="1"/>
</dbReference>